<proteinExistence type="predicted"/>
<evidence type="ECO:0008006" key="4">
    <source>
        <dbReference type="Google" id="ProtNLM"/>
    </source>
</evidence>
<keyword evidence="3" id="KW-1185">Reference proteome</keyword>
<accession>A0ABQ7LFH1</accession>
<evidence type="ECO:0000313" key="3">
    <source>
        <dbReference type="Proteomes" id="UP000823674"/>
    </source>
</evidence>
<protein>
    <recommendedName>
        <fullName evidence="4">DUF1985 domain-containing protein</fullName>
    </recommendedName>
</protein>
<evidence type="ECO:0000313" key="2">
    <source>
        <dbReference type="EMBL" id="KAG5384355.1"/>
    </source>
</evidence>
<name>A0ABQ7LFH1_BRACM</name>
<comment type="caution">
    <text evidence="2">The sequence shown here is derived from an EMBL/GenBank/DDBJ whole genome shotgun (WGS) entry which is preliminary data.</text>
</comment>
<dbReference type="EMBL" id="JADBGQ010000008">
    <property type="protein sequence ID" value="KAG5384355.1"/>
    <property type="molecule type" value="Genomic_DNA"/>
</dbReference>
<evidence type="ECO:0000256" key="1">
    <source>
        <dbReference type="SAM" id="MobiDB-lite"/>
    </source>
</evidence>
<reference evidence="2 3" key="1">
    <citation type="submission" date="2021-03" db="EMBL/GenBank/DDBJ databases">
        <authorList>
            <person name="King G.J."/>
            <person name="Bancroft I."/>
            <person name="Baten A."/>
            <person name="Bloomfield J."/>
            <person name="Borpatragohain P."/>
            <person name="He Z."/>
            <person name="Irish N."/>
            <person name="Irwin J."/>
            <person name="Liu K."/>
            <person name="Mauleon R.P."/>
            <person name="Moore J."/>
            <person name="Morris R."/>
            <person name="Ostergaard L."/>
            <person name="Wang B."/>
            <person name="Wells R."/>
        </authorList>
    </citation>
    <scope>NUCLEOTIDE SEQUENCE [LARGE SCALE GENOMIC DNA]</scope>
    <source>
        <strain evidence="2">R-o-18</strain>
        <tissue evidence="2">Leaf</tissue>
    </source>
</reference>
<organism evidence="2 3">
    <name type="scientific">Brassica rapa subsp. trilocularis</name>
    <dbReference type="NCBI Taxonomy" id="1813537"/>
    <lineage>
        <taxon>Eukaryota</taxon>
        <taxon>Viridiplantae</taxon>
        <taxon>Streptophyta</taxon>
        <taxon>Embryophyta</taxon>
        <taxon>Tracheophyta</taxon>
        <taxon>Spermatophyta</taxon>
        <taxon>Magnoliopsida</taxon>
        <taxon>eudicotyledons</taxon>
        <taxon>Gunneridae</taxon>
        <taxon>Pentapetalae</taxon>
        <taxon>rosids</taxon>
        <taxon>malvids</taxon>
        <taxon>Brassicales</taxon>
        <taxon>Brassicaceae</taxon>
        <taxon>Brassiceae</taxon>
        <taxon>Brassica</taxon>
    </lineage>
</organism>
<sequence>MDLLELAKRIFTLEEKSFPFKSIAYHTNDFKLLSAVRAALHDDEYEELKDSRLGVFIEFKELNFGWSLHMLCFQLNIKKKFELWSLVGPELVKLTLIEFEYLTGLNCNYIENLENQKGEFIKEMVSFWETMGVVVDAGPSSELIISTWKKYSSTTRATLARLVMDLEEFENYSWGEIGVDLLCAARLGYYLWRTHTKQTDSTFSGLQRRLLGRLIVKSFESHLTRMINYVQKDFGEMFSNWNNDAEDTATENISPVKEETVVKEESGRAQKKSRKEASTVVSGVNKAEIEQCFKDLAEAMRDGFGMCLQEIKLLGDWMKAV</sequence>
<feature type="compositionally biased region" description="Basic and acidic residues" evidence="1">
    <location>
        <begin position="258"/>
        <end position="268"/>
    </location>
</feature>
<dbReference type="Proteomes" id="UP000823674">
    <property type="component" value="Chromosome A09"/>
</dbReference>
<feature type="region of interest" description="Disordered" evidence="1">
    <location>
        <begin position="258"/>
        <end position="277"/>
    </location>
</feature>
<gene>
    <name evidence="2" type="primary">A09p041960.1_BraROA</name>
    <name evidence="2" type="ORF">IGI04_035825</name>
</gene>